<gene>
    <name evidence="3" type="ORF">PG993_013345</name>
</gene>
<dbReference type="EMBL" id="JAQQWK010000012">
    <property type="protein sequence ID" value="KAK8022578.1"/>
    <property type="molecule type" value="Genomic_DNA"/>
</dbReference>
<dbReference type="Gene3D" id="3.30.70.330">
    <property type="match status" value="1"/>
</dbReference>
<dbReference type="InterPro" id="IPR012677">
    <property type="entry name" value="Nucleotide-bd_a/b_plait_sf"/>
</dbReference>
<protein>
    <recommendedName>
        <fullName evidence="2">RRM domain-containing protein</fullName>
    </recommendedName>
</protein>
<evidence type="ECO:0000313" key="4">
    <source>
        <dbReference type="Proteomes" id="UP001444661"/>
    </source>
</evidence>
<dbReference type="InterPro" id="IPR000504">
    <property type="entry name" value="RRM_dom"/>
</dbReference>
<proteinExistence type="predicted"/>
<name>A0ABR1RXG8_9PEZI</name>
<dbReference type="InterPro" id="IPR035979">
    <property type="entry name" value="RBD_domain_sf"/>
</dbReference>
<evidence type="ECO:0000256" key="1">
    <source>
        <dbReference type="PROSITE-ProRule" id="PRU00176"/>
    </source>
</evidence>
<sequence>MPEHWISGPERTAPRPALTFEQREQIAALWVTELQPDLLYWLSRSANLDEVKPTKFRSHLTTLRVTAIDWCEEAVLRSLFEAFGPLTHFSMPRRSGSGEPLGYAYVDFASPVAAAAACRHLDGYGHEHMTMSIKFAHCVCAATGAPAPGLLVEYPSAEGHEFVIRKPLLRATAELQDPSPNSTYATIVVATSWELKEKRKRELEVAKKAVLGSRLDARVFLAYDTCEPPSQ</sequence>
<dbReference type="Pfam" id="PF00076">
    <property type="entry name" value="RRM_1"/>
    <property type="match status" value="1"/>
</dbReference>
<dbReference type="SUPFAM" id="SSF54928">
    <property type="entry name" value="RNA-binding domain, RBD"/>
    <property type="match status" value="1"/>
</dbReference>
<reference evidence="3 4" key="1">
    <citation type="submission" date="2023-01" db="EMBL/GenBank/DDBJ databases">
        <title>Analysis of 21 Apiospora genomes using comparative genomics revels a genus with tremendous synthesis potential of carbohydrate active enzymes and secondary metabolites.</title>
        <authorList>
            <person name="Sorensen T."/>
        </authorList>
    </citation>
    <scope>NUCLEOTIDE SEQUENCE [LARGE SCALE GENOMIC DNA]</scope>
    <source>
        <strain evidence="3 4">CBS 33761</strain>
    </source>
</reference>
<dbReference type="PROSITE" id="PS50102">
    <property type="entry name" value="RRM"/>
    <property type="match status" value="1"/>
</dbReference>
<accession>A0ABR1RXG8</accession>
<organism evidence="3 4">
    <name type="scientific">Apiospora rasikravindrae</name>
    <dbReference type="NCBI Taxonomy" id="990691"/>
    <lineage>
        <taxon>Eukaryota</taxon>
        <taxon>Fungi</taxon>
        <taxon>Dikarya</taxon>
        <taxon>Ascomycota</taxon>
        <taxon>Pezizomycotina</taxon>
        <taxon>Sordariomycetes</taxon>
        <taxon>Xylariomycetidae</taxon>
        <taxon>Amphisphaeriales</taxon>
        <taxon>Apiosporaceae</taxon>
        <taxon>Apiospora</taxon>
    </lineage>
</organism>
<comment type="caution">
    <text evidence="3">The sequence shown here is derived from an EMBL/GenBank/DDBJ whole genome shotgun (WGS) entry which is preliminary data.</text>
</comment>
<feature type="domain" description="RRM" evidence="2">
    <location>
        <begin position="61"/>
        <end position="138"/>
    </location>
</feature>
<dbReference type="Proteomes" id="UP001444661">
    <property type="component" value="Unassembled WGS sequence"/>
</dbReference>
<keyword evidence="1" id="KW-0694">RNA-binding</keyword>
<keyword evidence="4" id="KW-1185">Reference proteome</keyword>
<dbReference type="SMART" id="SM00360">
    <property type="entry name" value="RRM"/>
    <property type="match status" value="1"/>
</dbReference>
<evidence type="ECO:0000259" key="2">
    <source>
        <dbReference type="PROSITE" id="PS50102"/>
    </source>
</evidence>
<evidence type="ECO:0000313" key="3">
    <source>
        <dbReference type="EMBL" id="KAK8022578.1"/>
    </source>
</evidence>